<dbReference type="eggNOG" id="COG3170">
    <property type="taxonomic scope" value="Bacteria"/>
</dbReference>
<proteinExistence type="predicted"/>
<evidence type="ECO:0000313" key="2">
    <source>
        <dbReference type="Proteomes" id="UP000028073"/>
    </source>
</evidence>
<dbReference type="Proteomes" id="UP000028073">
    <property type="component" value="Unassembled WGS sequence"/>
</dbReference>
<dbReference type="STRING" id="1137799.GZ78_18740"/>
<reference evidence="1 2" key="1">
    <citation type="submission" date="2014-06" db="EMBL/GenBank/DDBJ databases">
        <title>Whole Genome Sequences of Three Symbiotic Endozoicomonas Bacteria.</title>
        <authorList>
            <person name="Neave M.J."/>
            <person name="Apprill A."/>
            <person name="Voolstra C.R."/>
        </authorList>
    </citation>
    <scope>NUCLEOTIDE SEQUENCE [LARGE SCALE GENOMIC DNA]</scope>
    <source>
        <strain evidence="1 2">DSM 25634</strain>
    </source>
</reference>
<evidence type="ECO:0000313" key="1">
    <source>
        <dbReference type="EMBL" id="KEQ16732.1"/>
    </source>
</evidence>
<dbReference type="AlphaFoldDB" id="A0A081NE59"/>
<gene>
    <name evidence="1" type="ORF">GZ78_18740</name>
</gene>
<keyword evidence="2" id="KW-1185">Reference proteome</keyword>
<evidence type="ECO:0008006" key="3">
    <source>
        <dbReference type="Google" id="ProtNLM"/>
    </source>
</evidence>
<name>A0A081NE59_9GAMM</name>
<accession>A0A081NE59</accession>
<organism evidence="1 2">
    <name type="scientific">Endozoicomonas numazuensis</name>
    <dbReference type="NCBI Taxonomy" id="1137799"/>
    <lineage>
        <taxon>Bacteria</taxon>
        <taxon>Pseudomonadati</taxon>
        <taxon>Pseudomonadota</taxon>
        <taxon>Gammaproteobacteria</taxon>
        <taxon>Oceanospirillales</taxon>
        <taxon>Endozoicomonadaceae</taxon>
        <taxon>Endozoicomonas</taxon>
    </lineage>
</organism>
<dbReference type="InterPro" id="IPR021457">
    <property type="entry name" value="DUF3108"/>
</dbReference>
<sequence>MAITREYLPLIQKLREVLFRKGITMIPFKSATALLFSGLLFASAPSFAQKTSTTPLKPFTAEYKAEVSGISGSGSRSLKKEGDQWVLDFGASASVFIASISLDETSRIDLKNGQVRPLSYRYERKGIGGKPPKNAQFDWKSMEASWQQDDEKSNIKFPAGAQDPLSYQLQLRLDLKTGKKELVYPVVDDDKVYERRFIIEADEILDTPAGKLNTTRVKVVREDNDRETWIWFAKDWDYILVQLQQKENGSDYLIQFKGGELEGKAITELPLETK</sequence>
<comment type="caution">
    <text evidence="1">The sequence shown here is derived from an EMBL/GenBank/DDBJ whole genome shotgun (WGS) entry which is preliminary data.</text>
</comment>
<protein>
    <recommendedName>
        <fullName evidence="3">Dehydrogenase</fullName>
    </recommendedName>
</protein>
<dbReference type="EMBL" id="JOKH01000004">
    <property type="protein sequence ID" value="KEQ16732.1"/>
    <property type="molecule type" value="Genomic_DNA"/>
</dbReference>
<dbReference type="Pfam" id="PF11306">
    <property type="entry name" value="DUF3108"/>
    <property type="match status" value="1"/>
</dbReference>